<dbReference type="InterPro" id="IPR025655">
    <property type="entry name" value="PEX14"/>
</dbReference>
<dbReference type="InterPro" id="IPR036388">
    <property type="entry name" value="WH-like_DNA-bd_sf"/>
</dbReference>
<comment type="function">
    <text evidence="10">Component of the PEX13-PEX14 docking complex, a translocon channel that specifically mediates the import of peroxisomal cargo proteins bound to PEX5 receptor. The PEX13-PEX14 docking complex forms a large import pore which can be opened to a diameter of about 9 nm. Mechanistically, PEX5 receptor along with cargo proteins associates with the PEX14 subunit of the PEX13-PEX14 docking complex in the cytosol, leading to the insertion of the receptor into the organelle membrane with the concomitant translocation of the cargo into the peroxisome matrix.</text>
</comment>
<dbReference type="Proteomes" id="UP000007796">
    <property type="component" value="Unassembled WGS sequence"/>
</dbReference>
<evidence type="ECO:0000259" key="12">
    <source>
        <dbReference type="Pfam" id="PF04695"/>
    </source>
</evidence>
<dbReference type="RefSeq" id="XP_014171029.1">
    <property type="nucleotide sequence ID" value="XM_014315554.1"/>
</dbReference>
<dbReference type="AlphaFoldDB" id="F0XLC6"/>
<evidence type="ECO:0000313" key="13">
    <source>
        <dbReference type="EMBL" id="EFX01547.1"/>
    </source>
</evidence>
<dbReference type="GeneID" id="25979927"/>
<feature type="compositionally biased region" description="Low complexity" evidence="11">
    <location>
        <begin position="364"/>
        <end position="398"/>
    </location>
</feature>
<dbReference type="GO" id="GO:0005102">
    <property type="term" value="F:signaling receptor binding"/>
    <property type="evidence" value="ECO:0007669"/>
    <property type="project" value="TreeGrafter"/>
</dbReference>
<dbReference type="InParanoid" id="F0XLC6"/>
<feature type="compositionally biased region" description="Low complexity" evidence="11">
    <location>
        <begin position="57"/>
        <end position="73"/>
    </location>
</feature>
<keyword evidence="2 10" id="KW-0813">Transport</keyword>
<dbReference type="EMBL" id="GL629794">
    <property type="protein sequence ID" value="EFX01547.1"/>
    <property type="molecule type" value="Genomic_DNA"/>
</dbReference>
<dbReference type="GO" id="GO:1990429">
    <property type="term" value="C:peroxisomal importomer complex"/>
    <property type="evidence" value="ECO:0007669"/>
    <property type="project" value="TreeGrafter"/>
</dbReference>
<proteinExistence type="inferred from homology"/>
<keyword evidence="4" id="KW-0811">Translocation</keyword>
<evidence type="ECO:0000256" key="11">
    <source>
        <dbReference type="SAM" id="MobiDB-lite"/>
    </source>
</evidence>
<dbReference type="PANTHER" id="PTHR23058:SF0">
    <property type="entry name" value="PEROXISOMAL MEMBRANE PROTEIN PEX14"/>
    <property type="match status" value="1"/>
</dbReference>
<dbReference type="InterPro" id="IPR006785">
    <property type="entry name" value="Pex14_N"/>
</dbReference>
<feature type="region of interest" description="Disordered" evidence="11">
    <location>
        <begin position="321"/>
        <end position="398"/>
    </location>
</feature>
<accession>F0XLC6</accession>
<evidence type="ECO:0000256" key="3">
    <source>
        <dbReference type="ARBA" id="ARBA00022927"/>
    </source>
</evidence>
<gene>
    <name evidence="13" type="ORF">CMQ_6489</name>
</gene>
<evidence type="ECO:0000256" key="9">
    <source>
        <dbReference type="ARBA" id="ARBA00046271"/>
    </source>
</evidence>
<keyword evidence="6 10" id="KW-0576">Peroxisome</keyword>
<organism evidence="14">
    <name type="scientific">Grosmannia clavigera (strain kw1407 / UAMH 11150)</name>
    <name type="common">Blue stain fungus</name>
    <name type="synonym">Graphiocladiella clavigera</name>
    <dbReference type="NCBI Taxonomy" id="655863"/>
    <lineage>
        <taxon>Eukaryota</taxon>
        <taxon>Fungi</taxon>
        <taxon>Dikarya</taxon>
        <taxon>Ascomycota</taxon>
        <taxon>Pezizomycotina</taxon>
        <taxon>Sordariomycetes</taxon>
        <taxon>Sordariomycetidae</taxon>
        <taxon>Ophiostomatales</taxon>
        <taxon>Ophiostomataceae</taxon>
        <taxon>Leptographium</taxon>
    </lineage>
</organism>
<evidence type="ECO:0000256" key="1">
    <source>
        <dbReference type="ARBA" id="ARBA00005443"/>
    </source>
</evidence>
<dbReference type="Pfam" id="PF04695">
    <property type="entry name" value="Pex14_N"/>
    <property type="match status" value="1"/>
</dbReference>
<evidence type="ECO:0000256" key="8">
    <source>
        <dbReference type="ARBA" id="ARBA00029691"/>
    </source>
</evidence>
<dbReference type="STRING" id="655863.F0XLC6"/>
<keyword evidence="3 10" id="KW-0653">Protein transport</keyword>
<evidence type="ECO:0000256" key="4">
    <source>
        <dbReference type="ARBA" id="ARBA00023010"/>
    </source>
</evidence>
<dbReference type="GO" id="GO:0016560">
    <property type="term" value="P:protein import into peroxisome matrix, docking"/>
    <property type="evidence" value="ECO:0007669"/>
    <property type="project" value="UniProtKB-UniRule"/>
</dbReference>
<dbReference type="OrthoDB" id="5549158at2759"/>
<feature type="domain" description="Peroxisome membrane anchor protein Pex14p N-terminal" evidence="12">
    <location>
        <begin position="4"/>
        <end position="48"/>
    </location>
</feature>
<protein>
    <recommendedName>
        <fullName evidence="7 10">Peroxisomal membrane protein PEX14</fullName>
    </recommendedName>
    <alternativeName>
        <fullName evidence="8 10">Peroxin-14</fullName>
    </alternativeName>
</protein>
<name>F0XLC6_GROCL</name>
<dbReference type="GO" id="GO:0005778">
    <property type="term" value="C:peroxisomal membrane"/>
    <property type="evidence" value="ECO:0007669"/>
    <property type="project" value="UniProtKB-SubCell"/>
</dbReference>
<evidence type="ECO:0000256" key="5">
    <source>
        <dbReference type="ARBA" id="ARBA00023136"/>
    </source>
</evidence>
<dbReference type="eggNOG" id="KOG2629">
    <property type="taxonomic scope" value="Eukaryota"/>
</dbReference>
<dbReference type="PANTHER" id="PTHR23058">
    <property type="entry name" value="PEROXISOMAL MEMBRANE PROTEIN PEX14"/>
    <property type="match status" value="1"/>
</dbReference>
<reference evidence="13 14" key="1">
    <citation type="journal article" date="2011" name="Proc. Natl. Acad. Sci. U.S.A.">
        <title>Genome and transcriptome analyses of the mountain pine beetle-fungal symbiont Grosmannia clavigera, a lodgepole pine pathogen.</title>
        <authorList>
            <person name="DiGuistini S."/>
            <person name="Wang Y."/>
            <person name="Liao N.Y."/>
            <person name="Taylor G."/>
            <person name="Tanguay P."/>
            <person name="Feau N."/>
            <person name="Henrissat B."/>
            <person name="Chan S.K."/>
            <person name="Hesse-Orce U."/>
            <person name="Alamouti S.M."/>
            <person name="Tsui C.K.M."/>
            <person name="Docking R.T."/>
            <person name="Levasseur A."/>
            <person name="Haridas S."/>
            <person name="Robertson G."/>
            <person name="Birol I."/>
            <person name="Holt R.A."/>
            <person name="Marra M.A."/>
            <person name="Hamelin R.C."/>
            <person name="Hirst M."/>
            <person name="Jones S.J.M."/>
            <person name="Bohlmann J."/>
            <person name="Breuil C."/>
        </authorList>
    </citation>
    <scope>NUCLEOTIDE SEQUENCE [LARGE SCALE GENOMIC DNA]</scope>
    <source>
        <strain evidence="14">kw1407 / UAMH 11150</strain>
    </source>
</reference>
<keyword evidence="5 10" id="KW-0472">Membrane</keyword>
<sequence>MAIREDLVASAAKFLQDPNVASSPPDSRVAFLKAKNLTPEEIGAALSRAGLDGAAPSYAVAPQQQSVAPQHSPVAPPPYYGSPYGQQPYPPYGWQPPPHEAPRRDWRDWFIMATVVSGVGYGLYSLTKRYVYPLVAPPTPDRLEQDKQEVNAQFERAFALVDQLAKDTEALKAAEQERTSRIDEGLTMLETALSDLKAAGKRREDDAERLRDDVRNLKDALPKALEAQRDVTDNRLRDVNTELKGLKTLVGQRLATAAPTPTPAPSAAIIGAGPGFSTVTSTYTAGAKPDTDAAMSTPTPVSVPAPASGFMGNYMASDLTTPASSGLPVPTSPTTTPPQSKSPLSGAAGRASIPEWQRAMMKKSTTGTNGNSAATTNGTTNGTAAGTASSVHSASSSS</sequence>
<evidence type="ECO:0000313" key="14">
    <source>
        <dbReference type="Proteomes" id="UP000007796"/>
    </source>
</evidence>
<dbReference type="Gene3D" id="1.10.10.10">
    <property type="entry name" value="Winged helix-like DNA-binding domain superfamily/Winged helix DNA-binding domain"/>
    <property type="match status" value="1"/>
</dbReference>
<feature type="compositionally biased region" description="Low complexity" evidence="11">
    <location>
        <begin position="324"/>
        <end position="345"/>
    </location>
</feature>
<evidence type="ECO:0000256" key="10">
    <source>
        <dbReference type="RuleBase" id="RU367032"/>
    </source>
</evidence>
<evidence type="ECO:0000256" key="7">
    <source>
        <dbReference type="ARBA" id="ARBA00029502"/>
    </source>
</evidence>
<feature type="region of interest" description="Disordered" evidence="11">
    <location>
        <begin position="57"/>
        <end position="82"/>
    </location>
</feature>
<evidence type="ECO:0000256" key="6">
    <source>
        <dbReference type="ARBA" id="ARBA00023140"/>
    </source>
</evidence>
<keyword evidence="14" id="KW-1185">Reference proteome</keyword>
<dbReference type="FunCoup" id="F0XLC6">
    <property type="interactions" value="47"/>
</dbReference>
<evidence type="ECO:0000256" key="2">
    <source>
        <dbReference type="ARBA" id="ARBA00022448"/>
    </source>
</evidence>
<comment type="subcellular location">
    <subcellularLocation>
        <location evidence="9 10">Peroxisome membrane</location>
    </subcellularLocation>
</comment>
<comment type="similarity">
    <text evidence="1 10">Belongs to the peroxin-14 family.</text>
</comment>
<dbReference type="HOGENOM" id="CLU_045718_0_0_1"/>